<evidence type="ECO:0000256" key="1">
    <source>
        <dbReference type="ARBA" id="ARBA00006247"/>
    </source>
</evidence>
<dbReference type="PIRSF" id="PIRSF037217">
    <property type="entry name" value="Carboxypeptidase_S"/>
    <property type="match status" value="1"/>
</dbReference>
<proteinExistence type="inferred from homology"/>
<dbReference type="EMBL" id="UFAJ01000513">
    <property type="protein sequence ID" value="SSD60956.1"/>
    <property type="molecule type" value="Genomic_DNA"/>
</dbReference>
<organism evidence="9 10">
    <name type="scientific">Saccharomycodes ludwigii</name>
    <dbReference type="NCBI Taxonomy" id="36035"/>
    <lineage>
        <taxon>Eukaryota</taxon>
        <taxon>Fungi</taxon>
        <taxon>Dikarya</taxon>
        <taxon>Ascomycota</taxon>
        <taxon>Saccharomycotina</taxon>
        <taxon>Saccharomycetes</taxon>
        <taxon>Saccharomycodales</taxon>
        <taxon>Saccharomycodaceae</taxon>
        <taxon>Saccharomycodes</taxon>
    </lineage>
</organism>
<feature type="binding site" evidence="7">
    <location>
        <position position="170"/>
    </location>
    <ligand>
        <name>Zn(2+)</name>
        <dbReference type="ChEBI" id="CHEBI:29105"/>
        <label>2</label>
    </ligand>
</feature>
<keyword evidence="2" id="KW-0645">Protease</keyword>
<dbReference type="SUPFAM" id="SSF53187">
    <property type="entry name" value="Zn-dependent exopeptidases"/>
    <property type="match status" value="1"/>
</dbReference>
<dbReference type="PANTHER" id="PTHR45962:SF1">
    <property type="entry name" value="N-FATTY-ACYL-AMINO ACID SYNTHASE_HYDROLASE PM20D1"/>
    <property type="match status" value="1"/>
</dbReference>
<feature type="active site" evidence="6">
    <location>
        <position position="172"/>
    </location>
</feature>
<feature type="binding site" evidence="7">
    <location>
        <position position="207"/>
    </location>
    <ligand>
        <name>Zn(2+)</name>
        <dbReference type="ChEBI" id="CHEBI:29105"/>
        <label>1</label>
    </ligand>
</feature>
<feature type="binding site" evidence="7">
    <location>
        <position position="207"/>
    </location>
    <ligand>
        <name>Zn(2+)</name>
        <dbReference type="ChEBI" id="CHEBI:29105"/>
        <label>2</label>
    </ligand>
</feature>
<dbReference type="GO" id="GO:0046872">
    <property type="term" value="F:metal ion binding"/>
    <property type="evidence" value="ECO:0007669"/>
    <property type="project" value="UniProtKB-KW"/>
</dbReference>
<dbReference type="Gene3D" id="3.40.630.10">
    <property type="entry name" value="Zn peptidases"/>
    <property type="match status" value="1"/>
</dbReference>
<keyword evidence="10" id="KW-1185">Reference proteome</keyword>
<gene>
    <name evidence="9" type="ORF">SCODWIG_02717</name>
</gene>
<keyword evidence="5 7" id="KW-0862">Zinc</keyword>
<evidence type="ECO:0000256" key="4">
    <source>
        <dbReference type="ARBA" id="ARBA00022801"/>
    </source>
</evidence>
<keyword evidence="4" id="KW-0378">Hydrolase</keyword>
<dbReference type="Proteomes" id="UP000262825">
    <property type="component" value="Unassembled WGS sequence"/>
</dbReference>
<keyword evidence="8" id="KW-0812">Transmembrane</keyword>
<feature type="binding site" evidence="7">
    <location>
        <position position="243"/>
    </location>
    <ligand>
        <name>Zn(2+)</name>
        <dbReference type="ChEBI" id="CHEBI:29105"/>
        <label>1</label>
    </ligand>
</feature>
<dbReference type="PANTHER" id="PTHR45962">
    <property type="entry name" value="N-FATTY-ACYL-AMINO ACID SYNTHASE/HYDROLASE PM20D1"/>
    <property type="match status" value="1"/>
</dbReference>
<evidence type="ECO:0000256" key="3">
    <source>
        <dbReference type="ARBA" id="ARBA00022723"/>
    </source>
</evidence>
<dbReference type="GO" id="GO:0000328">
    <property type="term" value="C:fungal-type vacuole lumen"/>
    <property type="evidence" value="ECO:0007669"/>
    <property type="project" value="TreeGrafter"/>
</dbReference>
<feature type="transmembrane region" description="Helical" evidence="8">
    <location>
        <begin position="25"/>
        <end position="43"/>
    </location>
</feature>
<dbReference type="CDD" id="cd05674">
    <property type="entry name" value="M20_yscS"/>
    <property type="match status" value="1"/>
</dbReference>
<dbReference type="GO" id="GO:0051603">
    <property type="term" value="P:proteolysis involved in protein catabolic process"/>
    <property type="evidence" value="ECO:0007669"/>
    <property type="project" value="TreeGrafter"/>
</dbReference>
<dbReference type="VEuPathDB" id="FungiDB:SCODWIG_02717"/>
<comment type="similarity">
    <text evidence="1">Belongs to the peptidase M20A family.</text>
</comment>
<evidence type="ECO:0000256" key="5">
    <source>
        <dbReference type="ARBA" id="ARBA00022833"/>
    </source>
</evidence>
<keyword evidence="8" id="KW-1133">Transmembrane helix</keyword>
<name>A0A376B8G0_9ASCO</name>
<dbReference type="AlphaFoldDB" id="A0A376B8G0"/>
<reference evidence="10" key="1">
    <citation type="submission" date="2018-06" db="EMBL/GenBank/DDBJ databases">
        <authorList>
            <person name="Guldener U."/>
        </authorList>
    </citation>
    <scope>NUCLEOTIDE SEQUENCE [LARGE SCALE GENOMIC DNA]</scope>
    <source>
        <strain evidence="10">UTAD17</strain>
    </source>
</reference>
<dbReference type="InterPro" id="IPR001261">
    <property type="entry name" value="ArgE/DapE_CS"/>
</dbReference>
<evidence type="ECO:0000256" key="7">
    <source>
        <dbReference type="PIRSR" id="PIRSR037217-2"/>
    </source>
</evidence>
<dbReference type="Pfam" id="PF01546">
    <property type="entry name" value="Peptidase_M20"/>
    <property type="match status" value="1"/>
</dbReference>
<evidence type="ECO:0000313" key="10">
    <source>
        <dbReference type="Proteomes" id="UP000262825"/>
    </source>
</evidence>
<dbReference type="InterPro" id="IPR017141">
    <property type="entry name" value="Pept_M20_carboxypep"/>
</dbReference>
<keyword evidence="3 7" id="KW-0479">Metal-binding</keyword>
<feature type="binding site" evidence="7">
    <location>
        <position position="271"/>
    </location>
    <ligand>
        <name>Zn(2+)</name>
        <dbReference type="ChEBI" id="CHEBI:29105"/>
        <label>2</label>
    </ligand>
</feature>
<feature type="active site" description="Proton acceptor" evidence="6">
    <location>
        <position position="242"/>
    </location>
</feature>
<evidence type="ECO:0000256" key="2">
    <source>
        <dbReference type="ARBA" id="ARBA00022670"/>
    </source>
</evidence>
<dbReference type="InterPro" id="IPR002933">
    <property type="entry name" value="Peptidase_M20"/>
</dbReference>
<dbReference type="GO" id="GO:0004181">
    <property type="term" value="F:metallocarboxypeptidase activity"/>
    <property type="evidence" value="ECO:0007669"/>
    <property type="project" value="InterPro"/>
</dbReference>
<accession>A0A376B8G0</accession>
<keyword evidence="8" id="KW-0472">Membrane</keyword>
<dbReference type="PROSITE" id="PS00758">
    <property type="entry name" value="ARGE_DAPE_CPG2_1"/>
    <property type="match status" value="1"/>
</dbReference>
<feature type="binding site" evidence="7">
    <location>
        <position position="558"/>
    </location>
    <ligand>
        <name>Zn(2+)</name>
        <dbReference type="ChEBI" id="CHEBI:29105"/>
        <label>1</label>
    </ligand>
</feature>
<evidence type="ECO:0000256" key="8">
    <source>
        <dbReference type="SAM" id="Phobius"/>
    </source>
</evidence>
<protein>
    <submittedName>
        <fullName evidence="9">Related to Carboxypeptidase S</fullName>
    </submittedName>
</protein>
<keyword evidence="9" id="KW-0121">Carboxypeptidase</keyword>
<evidence type="ECO:0000313" key="9">
    <source>
        <dbReference type="EMBL" id="SSD60956.1"/>
    </source>
</evidence>
<dbReference type="InterPro" id="IPR047177">
    <property type="entry name" value="Pept_M20A"/>
</dbReference>
<sequence>MTASSSYLPISVPGPSRKKNYLKKIRGLLLVVVVFASIFSIFIKDTSKKNNLIPAFNDCGLYSPIVPTFKKSFDQILYDKKYKLTVVDKLTNAVRIPTQIYDETPPPDLKSNLTTDPNWANFTKFHDFLQDSFPHVFKTLKVEKINGLGLLLTWSSETTASAPPLLLMAHQDVVPVEPSTISKWTHPPFEGIYDPEKDLIYGRGSSDTKQMIISEMEAIEKLIIDGFEPTKRPLLIAYGFDEEASGTYGAAQISQVLLERYGKNGLYGIIDEGDGVEQMENDGDFVAVIPTSEKGYLDAVLILNTKGGHSSIPPDHTSIGIMSELNMLIEESPYEQVITLDNPALEMLQCISTYSDSPNDKALKNAFKDGRVSKIGKIVDNIPNYKFLFKTSQALDLMYGGVKSNALPEQVTVLLNHRIGIHSTVNETLSHVLKNVLLIAKKYDFSVNVEHKNGTHISAPRKEGSNGEFVVQLMDPLEPATISPTGDDELWNIIAGTVVNTYQQPLFQEKKKNGTDNKVLVTSSLMAGNTDTKSYWDLTNRIYRFRGSLTSAGDKNEHTVDETTGGLTLMSGVAFFYQLITNVDRLST</sequence>
<evidence type="ECO:0000256" key="6">
    <source>
        <dbReference type="PIRSR" id="PIRSR037217-1"/>
    </source>
</evidence>